<evidence type="ECO:0000256" key="3">
    <source>
        <dbReference type="SAM" id="Phobius"/>
    </source>
</evidence>
<reference evidence="6 7" key="1">
    <citation type="journal article" date="2013" name="Genome Biol.">
        <title>Genome of Acanthamoeba castellanii highlights extensive lateral gene transfer and early evolution of tyrosine kinase signaling.</title>
        <authorList>
            <person name="Clarke M."/>
            <person name="Lohan A.J."/>
            <person name="Liu B."/>
            <person name="Lagkouvardos I."/>
            <person name="Roy S."/>
            <person name="Zafar N."/>
            <person name="Bertelli C."/>
            <person name="Schilde C."/>
            <person name="Kianianmomeni A."/>
            <person name="Burglin T.R."/>
            <person name="Frech C."/>
            <person name="Turcotte B."/>
            <person name="Kopec K.O."/>
            <person name="Synnott J.M."/>
            <person name="Choo C."/>
            <person name="Paponov I."/>
            <person name="Finkler A."/>
            <person name="Soon Heng Tan C."/>
            <person name="Hutchins A.P."/>
            <person name="Weinmeier T."/>
            <person name="Rattei T."/>
            <person name="Chu J.S."/>
            <person name="Gimenez G."/>
            <person name="Irimia M."/>
            <person name="Rigden D.J."/>
            <person name="Fitzpatrick D.A."/>
            <person name="Lorenzo-Morales J."/>
            <person name="Bateman A."/>
            <person name="Chiu C.H."/>
            <person name="Tang P."/>
            <person name="Hegemann P."/>
            <person name="Fromm H."/>
            <person name="Raoult D."/>
            <person name="Greub G."/>
            <person name="Miranda-Saavedra D."/>
            <person name="Chen N."/>
            <person name="Nash P."/>
            <person name="Ginger M.L."/>
            <person name="Horn M."/>
            <person name="Schaap P."/>
            <person name="Caler L."/>
            <person name="Loftus B."/>
        </authorList>
    </citation>
    <scope>NUCLEOTIDE SEQUENCE [LARGE SCALE GENOMIC DNA]</scope>
    <source>
        <strain evidence="6 7">Neff</strain>
    </source>
</reference>
<evidence type="ECO:0000256" key="1">
    <source>
        <dbReference type="ARBA" id="ARBA00007558"/>
    </source>
</evidence>
<organism evidence="6 7">
    <name type="scientific">Acanthamoeba castellanii (strain ATCC 30010 / Neff)</name>
    <dbReference type="NCBI Taxonomy" id="1257118"/>
    <lineage>
        <taxon>Eukaryota</taxon>
        <taxon>Amoebozoa</taxon>
        <taxon>Discosea</taxon>
        <taxon>Longamoebia</taxon>
        <taxon>Centramoebida</taxon>
        <taxon>Acanthamoebidae</taxon>
        <taxon>Acanthamoeba</taxon>
    </lineage>
</organism>
<proteinExistence type="inferred from homology"/>
<dbReference type="VEuPathDB" id="AmoebaDB:ACA1_379390"/>
<feature type="transmembrane region" description="Helical" evidence="3">
    <location>
        <begin position="140"/>
        <end position="163"/>
    </location>
</feature>
<dbReference type="Proteomes" id="UP000011083">
    <property type="component" value="Unassembled WGS sequence"/>
</dbReference>
<feature type="domain" description="Protein root UVB sensitive/RUS" evidence="4">
    <location>
        <begin position="114"/>
        <end position="237"/>
    </location>
</feature>
<evidence type="ECO:0000313" key="7">
    <source>
        <dbReference type="Proteomes" id="UP000011083"/>
    </source>
</evidence>
<dbReference type="KEGG" id="acan:ACA1_379390"/>
<dbReference type="AlphaFoldDB" id="L8GS56"/>
<dbReference type="Pfam" id="PF04884">
    <property type="entry name" value="UVB_sens_prot"/>
    <property type="match status" value="2"/>
</dbReference>
<evidence type="ECO:0000313" key="6">
    <source>
        <dbReference type="EMBL" id="ELR15757.1"/>
    </source>
</evidence>
<keyword evidence="3" id="KW-0812">Transmembrane</keyword>
<dbReference type="OrthoDB" id="19606at2759"/>
<dbReference type="InterPro" id="IPR055412">
    <property type="entry name" value="UVB_sens_C"/>
</dbReference>
<dbReference type="STRING" id="1257118.L8GS56"/>
<dbReference type="PANTHER" id="PTHR12770:SF29">
    <property type="entry name" value="PROTEIN ROOT UVB SENSITIVE 4"/>
    <property type="match status" value="1"/>
</dbReference>
<keyword evidence="7" id="KW-1185">Reference proteome</keyword>
<comment type="similarity">
    <text evidence="1">Belongs to the RUS1 family.</text>
</comment>
<feature type="transmembrane region" description="Helical" evidence="3">
    <location>
        <begin position="108"/>
        <end position="128"/>
    </location>
</feature>
<dbReference type="InterPro" id="IPR006968">
    <property type="entry name" value="RUS_fam"/>
</dbReference>
<name>L8GS56_ACACF</name>
<dbReference type="EMBL" id="KB008025">
    <property type="protein sequence ID" value="ELR15757.1"/>
    <property type="molecule type" value="Genomic_DNA"/>
</dbReference>
<dbReference type="PANTHER" id="PTHR12770">
    <property type="entry name" value="RUS1 FAMILY PROTEIN C16ORF58"/>
    <property type="match status" value="1"/>
</dbReference>
<accession>L8GS56</accession>
<gene>
    <name evidence="6" type="ORF">ACA1_379390</name>
</gene>
<keyword evidence="3" id="KW-0472">Membrane</keyword>
<dbReference type="Pfam" id="PF24160">
    <property type="entry name" value="UVB_sens_C"/>
    <property type="match status" value="1"/>
</dbReference>
<keyword evidence="3" id="KW-1133">Transmembrane helix</keyword>
<feature type="non-terminal residue" evidence="6">
    <location>
        <position position="449"/>
    </location>
</feature>
<evidence type="ECO:0000259" key="5">
    <source>
        <dbReference type="Pfam" id="PF24160"/>
    </source>
</evidence>
<dbReference type="RefSeq" id="XP_004337770.1">
    <property type="nucleotide sequence ID" value="XM_004337722.1"/>
</dbReference>
<evidence type="ECO:0000256" key="2">
    <source>
        <dbReference type="SAM" id="MobiDB-lite"/>
    </source>
</evidence>
<feature type="region of interest" description="Disordered" evidence="2">
    <location>
        <begin position="1"/>
        <end position="24"/>
    </location>
</feature>
<feature type="domain" description="Protein root UVB sensitive/RUS" evidence="4">
    <location>
        <begin position="72"/>
        <end position="106"/>
    </location>
</feature>
<feature type="domain" description="Root UVB sensitive protein C-terminal" evidence="5">
    <location>
        <begin position="356"/>
        <end position="449"/>
    </location>
</feature>
<sequence>HTASGPLASLRRSSGAARHGYGGRHLLHTSTTTPLVSEKHGRREIDYFEESAAIVAREKNQHERKPLRVDLMLKSLFLPTGYPASVRQDYIHFQKWEVAKGIVSSAGFVGHLVGLGCLGMMLVAGAFGKFFDTETKRIRWAADCIHVAGVALELATPLFPAYFLPLASLANSAKGIAGLTTGATKAAINQGFALRDNLGDITAKGHSQGIVAYLMGMGIGIGTTYVTGGVLGALFAVYGVLAGGSTSSSGPFTTAAPVVAPEDVDERIILPAGDHFTPPTIVMGASLRDIVSSTSTTSSLFSSLFSRFSSSSSLTTSSSSTSSTSPTLLRDLIGLHRDERFVVRYARPSRGPGPGGRVLVVLHEEAGPEDMLRAYFTAFHLRRLASQDLDGGVGDKPEGERDAETSGLAWERASVAFTQAHYATFVGQLDARGWTRNVVLASGAYRARW</sequence>
<evidence type="ECO:0000259" key="4">
    <source>
        <dbReference type="Pfam" id="PF04884"/>
    </source>
</evidence>
<feature type="transmembrane region" description="Helical" evidence="3">
    <location>
        <begin position="210"/>
        <end position="241"/>
    </location>
</feature>
<protein>
    <submittedName>
        <fullName evidence="6">Uncharacterized protein</fullName>
    </submittedName>
</protein>
<dbReference type="InterPro" id="IPR054549">
    <property type="entry name" value="UVB_sens_RUS_dom"/>
</dbReference>
<dbReference type="GeneID" id="14916294"/>